<sequence>MTTNVSLEFGVAKDKYDNAKTPQEKLAALLEMKSTGPKHKGGEALMSEINTKIAKLKDEMEKEKAVAAKRSGGNALSVKKDGSAQLVLVGLPNSGKTTFFNSLTGQKAVVGDYEFTTTLPEVGMMDFKGARIQIVDLPALVEGSNDGKFNGPQILAVIRNADALLLVIDGRTPLSQYAVLKKELNAAGILIGKHKPQIKITNSPFPGISIAGKQFLKIKEEELVDYLKGNGMYNAQVILREPLDFNVLAQVLDESIVYKRMGIIFTHAKPKELFPLGEEVPQLVVEKEVGKEELEKIKDALFPILEKVYVYTKKPGEAAATQPLIVDAGSTVMDIARDVHKELAEKVKYAKIWGSAKFDGQRVALDYEIKNGDVVEFNW</sequence>
<dbReference type="PANTHER" id="PTHR43127">
    <property type="entry name" value="DEVELOPMENTALLY-REGULATED GTP-BINDING PROTEIN 2"/>
    <property type="match status" value="1"/>
</dbReference>
<dbReference type="PROSITE" id="PS51710">
    <property type="entry name" value="G_OBG"/>
    <property type="match status" value="1"/>
</dbReference>
<dbReference type="EMBL" id="CP064981">
    <property type="protein sequence ID" value="QQR92422.1"/>
    <property type="molecule type" value="Genomic_DNA"/>
</dbReference>
<dbReference type="SUPFAM" id="SSF52540">
    <property type="entry name" value="P-loop containing nucleoside triphosphate hydrolases"/>
    <property type="match status" value="1"/>
</dbReference>
<name>A0A7T9I277_9ARCH</name>
<dbReference type="InterPro" id="IPR027417">
    <property type="entry name" value="P-loop_NTPase"/>
</dbReference>
<gene>
    <name evidence="4" type="ORF">IPJ89_04690</name>
</gene>
<dbReference type="Gene3D" id="3.40.50.300">
    <property type="entry name" value="P-loop containing nucleotide triphosphate hydrolases"/>
    <property type="match status" value="1"/>
</dbReference>
<keyword evidence="1" id="KW-0547">Nucleotide-binding</keyword>
<evidence type="ECO:0000259" key="3">
    <source>
        <dbReference type="PROSITE" id="PS51880"/>
    </source>
</evidence>
<feature type="domain" description="OBG-type G" evidence="2">
    <location>
        <begin position="84"/>
        <end position="379"/>
    </location>
</feature>
<dbReference type="SUPFAM" id="SSF81271">
    <property type="entry name" value="TGS-like"/>
    <property type="match status" value="1"/>
</dbReference>
<dbReference type="InterPro" id="IPR031167">
    <property type="entry name" value="G_OBG"/>
</dbReference>
<dbReference type="InterPro" id="IPR012676">
    <property type="entry name" value="TGS-like"/>
</dbReference>
<dbReference type="AlphaFoldDB" id="A0A7T9I277"/>
<reference evidence="4" key="1">
    <citation type="submission" date="2020-11" db="EMBL/GenBank/DDBJ databases">
        <title>Connecting structure to function with the recovery of over 1000 high-quality activated sludge metagenome-assembled genomes encoding full-length rRNA genes using long-read sequencing.</title>
        <authorList>
            <person name="Singleton C.M."/>
            <person name="Petriglieri F."/>
            <person name="Kristensen J.M."/>
            <person name="Kirkegaard R.H."/>
            <person name="Michaelsen T.Y."/>
            <person name="Andersen M.H."/>
            <person name="Karst S.M."/>
            <person name="Dueholm M.S."/>
            <person name="Nielsen P.H."/>
            <person name="Albertsen M."/>
        </authorList>
    </citation>
    <scope>NUCLEOTIDE SEQUENCE</scope>
    <source>
        <strain evidence="4">Fred_18-Q3-R57-64_BAT3C.431</strain>
    </source>
</reference>
<dbReference type="InterPro" id="IPR045001">
    <property type="entry name" value="DRG"/>
</dbReference>
<dbReference type="InterPro" id="IPR004095">
    <property type="entry name" value="TGS"/>
</dbReference>
<dbReference type="Proteomes" id="UP000596004">
    <property type="component" value="Chromosome"/>
</dbReference>
<protein>
    <submittedName>
        <fullName evidence="4">50S ribosome-binding GTPase</fullName>
    </submittedName>
</protein>
<dbReference type="InterPro" id="IPR006073">
    <property type="entry name" value="GTP-bd"/>
</dbReference>
<dbReference type="PROSITE" id="PS51880">
    <property type="entry name" value="TGS"/>
    <property type="match status" value="1"/>
</dbReference>
<dbReference type="NCBIfam" id="TIGR00231">
    <property type="entry name" value="small_GTP"/>
    <property type="match status" value="1"/>
</dbReference>
<dbReference type="GO" id="GO:0005525">
    <property type="term" value="F:GTP binding"/>
    <property type="evidence" value="ECO:0007669"/>
    <property type="project" value="InterPro"/>
</dbReference>
<evidence type="ECO:0000313" key="4">
    <source>
        <dbReference type="EMBL" id="QQR92422.1"/>
    </source>
</evidence>
<dbReference type="InterPro" id="IPR005225">
    <property type="entry name" value="Small_GTP-bd"/>
</dbReference>
<dbReference type="Gene3D" id="3.10.20.30">
    <property type="match status" value="1"/>
</dbReference>
<evidence type="ECO:0000256" key="1">
    <source>
        <dbReference type="ARBA" id="ARBA00022741"/>
    </source>
</evidence>
<dbReference type="GO" id="GO:0003924">
    <property type="term" value="F:GTPase activity"/>
    <property type="evidence" value="ECO:0007669"/>
    <property type="project" value="InterPro"/>
</dbReference>
<accession>A0A7T9I277</accession>
<dbReference type="InterPro" id="IPR012675">
    <property type="entry name" value="Beta-grasp_dom_sf"/>
</dbReference>
<dbReference type="PRINTS" id="PR00326">
    <property type="entry name" value="GTP1OBG"/>
</dbReference>
<dbReference type="Pfam" id="PF02824">
    <property type="entry name" value="TGS"/>
    <property type="match status" value="1"/>
</dbReference>
<feature type="domain" description="TGS" evidence="3">
    <location>
        <begin position="306"/>
        <end position="379"/>
    </location>
</feature>
<organism evidence="4">
    <name type="scientific">Candidatus Iainarchaeum sp</name>
    <dbReference type="NCBI Taxonomy" id="3101447"/>
    <lineage>
        <taxon>Archaea</taxon>
        <taxon>Candidatus Iainarchaeota</taxon>
        <taxon>Candidatus Iainarchaeia</taxon>
        <taxon>Candidatus Iainarchaeales</taxon>
        <taxon>Candidatus Iainarchaeaceae</taxon>
        <taxon>Candidatus Iainarchaeum</taxon>
    </lineage>
</organism>
<proteinExistence type="predicted"/>
<evidence type="ECO:0000259" key="2">
    <source>
        <dbReference type="PROSITE" id="PS51710"/>
    </source>
</evidence>
<dbReference type="Pfam" id="PF01926">
    <property type="entry name" value="MMR_HSR1"/>
    <property type="match status" value="1"/>
</dbReference>